<evidence type="ECO:0000313" key="10">
    <source>
        <dbReference type="Proteomes" id="UP000056090"/>
    </source>
</evidence>
<dbReference type="PATRIC" id="fig|589873.4.peg.4203"/>
<dbReference type="GO" id="GO:0016702">
    <property type="term" value="F:oxidoreductase activity, acting on single donors with incorporation of molecular oxygen, incorporation of two atoms of oxygen"/>
    <property type="evidence" value="ECO:0007669"/>
    <property type="project" value="UniProtKB-ARBA"/>
</dbReference>
<evidence type="ECO:0000256" key="4">
    <source>
        <dbReference type="ARBA" id="ARBA00022833"/>
    </source>
</evidence>
<dbReference type="SUPFAM" id="SSF53213">
    <property type="entry name" value="LigB-like"/>
    <property type="match status" value="1"/>
</dbReference>
<dbReference type="eggNOG" id="COG3384">
    <property type="taxonomic scope" value="Bacteria"/>
</dbReference>
<dbReference type="KEGG" id="aal:EP13_18385"/>
<dbReference type="PANTHER" id="PTHR30096:SF0">
    <property type="entry name" value="4,5-DOPA DIOXYGENASE EXTRADIOL-LIKE PROTEIN"/>
    <property type="match status" value="1"/>
</dbReference>
<dbReference type="Proteomes" id="UP000264779">
    <property type="component" value="Unassembled WGS sequence"/>
</dbReference>
<dbReference type="InterPro" id="IPR004183">
    <property type="entry name" value="Xdiol_dOase_suB"/>
</dbReference>
<reference evidence="7 10" key="1">
    <citation type="submission" date="2014-06" db="EMBL/GenBank/DDBJ databases">
        <title>Genomes of Alteromonas australica, a world apart.</title>
        <authorList>
            <person name="Gonzaga A."/>
            <person name="Lopez-Perez M."/>
            <person name="Rodriguez-Valera F."/>
        </authorList>
    </citation>
    <scope>NUCLEOTIDE SEQUENCE [LARGE SCALE GENOMIC DNA]</scope>
    <source>
        <strain evidence="7 10">H 17</strain>
    </source>
</reference>
<evidence type="ECO:0000313" key="9">
    <source>
        <dbReference type="EMBL" id="HBU53136.1"/>
    </source>
</evidence>
<dbReference type="Proteomes" id="UP000056090">
    <property type="component" value="Chromosome"/>
</dbReference>
<dbReference type="GeneID" id="78256846"/>
<evidence type="ECO:0000256" key="5">
    <source>
        <dbReference type="ARBA" id="ARBA00023002"/>
    </source>
</evidence>
<dbReference type="EMBL" id="CP008849">
    <property type="protein sequence ID" value="AIG00486.1"/>
    <property type="molecule type" value="Genomic_DNA"/>
</dbReference>
<reference evidence="11 12" key="2">
    <citation type="journal article" date="2018" name="Nat. Biotechnol.">
        <title>A standardized bacterial taxonomy based on genome phylogeny substantially revises the tree of life.</title>
        <authorList>
            <person name="Parks D.H."/>
            <person name="Chuvochina M."/>
            <person name="Waite D.W."/>
            <person name="Rinke C."/>
            <person name="Skarshewski A."/>
            <person name="Chaumeil P.A."/>
            <person name="Hugenholtz P."/>
        </authorList>
    </citation>
    <scope>NUCLEOTIDE SEQUENCE [LARGE SCALE GENOMIC DNA]</scope>
    <source>
        <strain evidence="9">UBA11621</strain>
        <strain evidence="8">UBA11978</strain>
    </source>
</reference>
<evidence type="ECO:0000313" key="8">
    <source>
        <dbReference type="EMBL" id="HAW74397.1"/>
    </source>
</evidence>
<dbReference type="CDD" id="cd07363">
    <property type="entry name" value="45_DOPA_Dioxygenase"/>
    <property type="match status" value="1"/>
</dbReference>
<dbReference type="RefSeq" id="WP_044058476.1">
    <property type="nucleotide sequence ID" value="NZ_CALBIY010000076.1"/>
</dbReference>
<keyword evidence="5" id="KW-0560">Oxidoreductase</keyword>
<keyword evidence="3" id="KW-0479">Metal-binding</keyword>
<dbReference type="Gene3D" id="3.40.830.10">
    <property type="entry name" value="LigB-like"/>
    <property type="match status" value="1"/>
</dbReference>
<dbReference type="KEGG" id="aaus:EP12_19165"/>
<evidence type="ECO:0000256" key="3">
    <source>
        <dbReference type="ARBA" id="ARBA00022723"/>
    </source>
</evidence>
<dbReference type="NCBIfam" id="NF007914">
    <property type="entry name" value="PRK10628.1"/>
    <property type="match status" value="1"/>
</dbReference>
<organism evidence="7 10">
    <name type="scientific">Alteromonas australica</name>
    <dbReference type="NCBI Taxonomy" id="589873"/>
    <lineage>
        <taxon>Bacteria</taxon>
        <taxon>Pseudomonadati</taxon>
        <taxon>Pseudomonadota</taxon>
        <taxon>Gammaproteobacteria</taxon>
        <taxon>Alteromonadales</taxon>
        <taxon>Alteromonadaceae</taxon>
        <taxon>Alteromonas/Salinimonas group</taxon>
        <taxon>Alteromonas</taxon>
    </lineage>
</organism>
<dbReference type="OrthoDB" id="9790889at2"/>
<dbReference type="Proteomes" id="UP000263517">
    <property type="component" value="Unassembled WGS sequence"/>
</dbReference>
<dbReference type="PANTHER" id="PTHR30096">
    <property type="entry name" value="4,5-DOPA DIOXYGENASE EXTRADIOL-LIKE PROTEIN"/>
    <property type="match status" value="1"/>
</dbReference>
<sequence length="261" mass="29042">MSELNTIMPAIFIGHGSPGNILENNPATQMWDNLASEFSTPKGIVCVSAHWYIDKTAVTANENPRTIHDFGGFPPAMYEMQYPAPGSVELANKVVSLLVEEDASLDTSWGFDHGTWCVLSKVYPKADIPVVQLSIDRTQNNEYHFNIGKKLAALREQGYLILGSGNIVHNLGVMNWNARNTTYPWAQRFGDYIRNAVTNNTPEHAVDYLAFGPEAQQAVPSPDHYLPLLYVLGARQPTDNVTFKSQYCEYGSLDMTTIILQ</sequence>
<evidence type="ECO:0000313" key="7">
    <source>
        <dbReference type="EMBL" id="AIG00486.1"/>
    </source>
</evidence>
<dbReference type="Pfam" id="PF02900">
    <property type="entry name" value="LigB"/>
    <property type="match status" value="1"/>
</dbReference>
<dbReference type="GO" id="GO:0008198">
    <property type="term" value="F:ferrous iron binding"/>
    <property type="evidence" value="ECO:0007669"/>
    <property type="project" value="InterPro"/>
</dbReference>
<comment type="similarity">
    <text evidence="2">Belongs to the DODA-type extradiol aromatic ring-opening dioxygenase family.</text>
</comment>
<evidence type="ECO:0000256" key="1">
    <source>
        <dbReference type="ARBA" id="ARBA00001947"/>
    </source>
</evidence>
<protein>
    <submittedName>
        <fullName evidence="7 8">Dioxygenase</fullName>
    </submittedName>
</protein>
<dbReference type="EMBL" id="DNAN01000054">
    <property type="protein sequence ID" value="HAW74397.1"/>
    <property type="molecule type" value="Genomic_DNA"/>
</dbReference>
<keyword evidence="7" id="KW-0223">Dioxygenase</keyword>
<evidence type="ECO:0000259" key="6">
    <source>
        <dbReference type="Pfam" id="PF02900"/>
    </source>
</evidence>
<comment type="cofactor">
    <cofactor evidence="1">
        <name>Zn(2+)</name>
        <dbReference type="ChEBI" id="CHEBI:29105"/>
    </cofactor>
</comment>
<dbReference type="GO" id="GO:0008270">
    <property type="term" value="F:zinc ion binding"/>
    <property type="evidence" value="ECO:0007669"/>
    <property type="project" value="InterPro"/>
</dbReference>
<evidence type="ECO:0000313" key="12">
    <source>
        <dbReference type="Proteomes" id="UP000264779"/>
    </source>
</evidence>
<evidence type="ECO:0000256" key="2">
    <source>
        <dbReference type="ARBA" id="ARBA00007581"/>
    </source>
</evidence>
<keyword evidence="4" id="KW-0862">Zinc</keyword>
<gene>
    <name evidence="8" type="ORF">DCW74_01530</name>
    <name evidence="9" type="ORF">DEB45_17940</name>
    <name evidence="7" type="ORF">EP13_18385</name>
</gene>
<feature type="domain" description="Extradiol ring-cleavage dioxygenase class III enzyme subunit B" evidence="6">
    <location>
        <begin position="31"/>
        <end position="237"/>
    </location>
</feature>
<proteinExistence type="inferred from homology"/>
<name>A0A075P6D4_9ALTE</name>
<dbReference type="EMBL" id="DONK01000276">
    <property type="protein sequence ID" value="HBU53136.1"/>
    <property type="molecule type" value="Genomic_DNA"/>
</dbReference>
<dbReference type="PIRSF" id="PIRSF006157">
    <property type="entry name" value="Doxgns_DODA"/>
    <property type="match status" value="1"/>
</dbReference>
<evidence type="ECO:0000313" key="11">
    <source>
        <dbReference type="Proteomes" id="UP000263517"/>
    </source>
</evidence>
<dbReference type="STRING" id="589873.EP12_19165"/>
<keyword evidence="10" id="KW-1185">Reference proteome</keyword>
<accession>A0A075P6D4</accession>
<dbReference type="InterPro" id="IPR014436">
    <property type="entry name" value="Extradiol_dOase_DODA"/>
</dbReference>
<dbReference type="AlphaFoldDB" id="A0A075P6D4"/>